<dbReference type="PANTHER" id="PTHR23021">
    <property type="entry name" value="SERPENTINE RECEPTOR, CLASS T"/>
    <property type="match status" value="1"/>
</dbReference>
<proteinExistence type="predicted"/>
<protein>
    <recommendedName>
        <fullName evidence="4">7TM GPCR serpentine receptor class x (Srx) domain-containing protein</fullName>
    </recommendedName>
</protein>
<evidence type="ECO:0000256" key="1">
    <source>
        <dbReference type="SAM" id="Phobius"/>
    </source>
</evidence>
<keyword evidence="1" id="KW-0812">Transmembrane</keyword>
<dbReference type="AlphaFoldDB" id="A0A016TUD1"/>
<dbReference type="PANTHER" id="PTHR23021:SF14">
    <property type="entry name" value="SERPENTINE RECEPTOR, CLASS T"/>
    <property type="match status" value="1"/>
</dbReference>
<organism evidence="2 3">
    <name type="scientific">Ancylostoma ceylanicum</name>
    <dbReference type="NCBI Taxonomy" id="53326"/>
    <lineage>
        <taxon>Eukaryota</taxon>
        <taxon>Metazoa</taxon>
        <taxon>Ecdysozoa</taxon>
        <taxon>Nematoda</taxon>
        <taxon>Chromadorea</taxon>
        <taxon>Rhabditida</taxon>
        <taxon>Rhabditina</taxon>
        <taxon>Rhabditomorpha</taxon>
        <taxon>Strongyloidea</taxon>
        <taxon>Ancylostomatidae</taxon>
        <taxon>Ancylostomatinae</taxon>
        <taxon>Ancylostoma</taxon>
    </lineage>
</organism>
<keyword evidence="3" id="KW-1185">Reference proteome</keyword>
<name>A0A016TUD1_9BILA</name>
<dbReference type="InterPro" id="IPR019425">
    <property type="entry name" value="7TM_GPCR_serpentine_rcpt_Srt"/>
</dbReference>
<dbReference type="OrthoDB" id="5846777at2759"/>
<evidence type="ECO:0008006" key="4">
    <source>
        <dbReference type="Google" id="ProtNLM"/>
    </source>
</evidence>
<dbReference type="STRING" id="53326.A0A016TUD1"/>
<feature type="transmembrane region" description="Helical" evidence="1">
    <location>
        <begin position="152"/>
        <end position="170"/>
    </location>
</feature>
<dbReference type="SUPFAM" id="SSF81321">
    <property type="entry name" value="Family A G protein-coupled receptor-like"/>
    <property type="match status" value="1"/>
</dbReference>
<keyword evidence="1" id="KW-1133">Transmembrane helix</keyword>
<reference evidence="3" key="1">
    <citation type="journal article" date="2015" name="Nat. Genet.">
        <title>The genome and transcriptome of the zoonotic hookworm Ancylostoma ceylanicum identify infection-specific gene families.</title>
        <authorList>
            <person name="Schwarz E.M."/>
            <person name="Hu Y."/>
            <person name="Antoshechkin I."/>
            <person name="Miller M.M."/>
            <person name="Sternberg P.W."/>
            <person name="Aroian R.V."/>
        </authorList>
    </citation>
    <scope>NUCLEOTIDE SEQUENCE</scope>
    <source>
        <strain evidence="3">HY135</strain>
    </source>
</reference>
<feature type="transmembrane region" description="Helical" evidence="1">
    <location>
        <begin position="72"/>
        <end position="94"/>
    </location>
</feature>
<evidence type="ECO:0000313" key="3">
    <source>
        <dbReference type="Proteomes" id="UP000024635"/>
    </source>
</evidence>
<keyword evidence="1" id="KW-0472">Membrane</keyword>
<feature type="transmembrane region" description="Helical" evidence="1">
    <location>
        <begin position="38"/>
        <end position="60"/>
    </location>
</feature>
<comment type="caution">
    <text evidence="2">The sequence shown here is derived from an EMBL/GenBank/DDBJ whole genome shotgun (WGS) entry which is preliminary data.</text>
</comment>
<evidence type="ECO:0000313" key="2">
    <source>
        <dbReference type="EMBL" id="EYC06366.1"/>
    </source>
</evidence>
<sequence>MDVFYVNLPWVINEKDYNCSSRSHSEWMSRGSVNNIQGAYFGTTGVIFVVLYGLCLTGMIRGHLLKIPCYRFMFFNGIVDITDLIVGSLMTAYFHFTGFVFCSNVVVGWISGQLCYSGWCGATFNCVVLALNRAVEMIPAARPLRFLFREKLVFMWMFLCILCMVIRACITRPTPYNTVVSAYVGFPMISDDLEWVLIGIFVE</sequence>
<dbReference type="Pfam" id="PF10321">
    <property type="entry name" value="7TM_GPCR_Srt"/>
    <property type="match status" value="1"/>
</dbReference>
<feature type="transmembrane region" description="Helical" evidence="1">
    <location>
        <begin position="106"/>
        <end position="131"/>
    </location>
</feature>
<accession>A0A016TUD1</accession>
<dbReference type="EMBL" id="JARK01001412">
    <property type="protein sequence ID" value="EYC06366.1"/>
    <property type="molecule type" value="Genomic_DNA"/>
</dbReference>
<gene>
    <name evidence="2" type="primary">Acey_s0076.g1023</name>
    <name evidence="2" type="ORF">Y032_0076g1023</name>
</gene>
<dbReference type="Proteomes" id="UP000024635">
    <property type="component" value="Unassembled WGS sequence"/>
</dbReference>